<dbReference type="KEGG" id="ssai:N0B31_02585"/>
<sequence>MRGQTTLDFAVGVSIFLVVVAFVVGFVPTMLEPFDGGTQEETAASDRLADQLVTDLLVADADTPYVLDRGCVVAFFALENSDGDPADDEDAYRDNDDVVRSDLYDVTGSDIDTGACNFDVDDGVFERMAVADAGYDVRVTLRGQADADADGGILCVDANEDGVNTVPDRDDPIIDTDDPYDSGTRCDMTGDDHDVAFVTGDAPPTGTGSVVTARRVVSIEGGFENGASDATLVVEVW</sequence>
<evidence type="ECO:0000313" key="3">
    <source>
        <dbReference type="Proteomes" id="UP001057580"/>
    </source>
</evidence>
<reference evidence="2" key="1">
    <citation type="submission" date="2022-09" db="EMBL/GenBank/DDBJ databases">
        <title>Diverse halophilic archaea isolated from saline environments.</title>
        <authorList>
            <person name="Cui H.-L."/>
        </authorList>
    </citation>
    <scope>NUCLEOTIDE SEQUENCE</scope>
    <source>
        <strain evidence="2">ZS-35-S2</strain>
    </source>
</reference>
<dbReference type="RefSeq" id="WP_260594229.1">
    <property type="nucleotide sequence ID" value="NZ_CP104003.1"/>
</dbReference>
<name>A0A9E7R445_9EURY</name>
<dbReference type="GeneID" id="74941273"/>
<proteinExistence type="predicted"/>
<dbReference type="Pfam" id="PF23958">
    <property type="entry name" value="DUF7287"/>
    <property type="match status" value="1"/>
</dbReference>
<gene>
    <name evidence="2" type="ORF">N0B31_02585</name>
</gene>
<evidence type="ECO:0000313" key="2">
    <source>
        <dbReference type="EMBL" id="UWM55177.1"/>
    </source>
</evidence>
<dbReference type="AlphaFoldDB" id="A0A9E7R445"/>
<dbReference type="EMBL" id="CP104003">
    <property type="protein sequence ID" value="UWM55177.1"/>
    <property type="molecule type" value="Genomic_DNA"/>
</dbReference>
<keyword evidence="1" id="KW-0472">Membrane</keyword>
<feature type="transmembrane region" description="Helical" evidence="1">
    <location>
        <begin position="7"/>
        <end position="31"/>
    </location>
</feature>
<keyword evidence="1" id="KW-1133">Transmembrane helix</keyword>
<keyword evidence="3" id="KW-1185">Reference proteome</keyword>
<evidence type="ECO:0000256" key="1">
    <source>
        <dbReference type="SAM" id="Phobius"/>
    </source>
</evidence>
<protein>
    <recommendedName>
        <fullName evidence="4">Pilin/flagellin</fullName>
    </recommendedName>
</protein>
<accession>A0A9E7R445</accession>
<keyword evidence="1" id="KW-0812">Transmembrane</keyword>
<evidence type="ECO:0008006" key="4">
    <source>
        <dbReference type="Google" id="ProtNLM"/>
    </source>
</evidence>
<dbReference type="Proteomes" id="UP001057580">
    <property type="component" value="Chromosome"/>
</dbReference>
<dbReference type="InterPro" id="IPR056613">
    <property type="entry name" value="DUF7287"/>
</dbReference>
<organism evidence="2 3">
    <name type="scientific">Salinirubellus salinus</name>
    <dbReference type="NCBI Taxonomy" id="1364945"/>
    <lineage>
        <taxon>Archaea</taxon>
        <taxon>Methanobacteriati</taxon>
        <taxon>Methanobacteriota</taxon>
        <taxon>Stenosarchaea group</taxon>
        <taxon>Halobacteria</taxon>
        <taxon>Halobacteriales</taxon>
        <taxon>Natronomonadaceae</taxon>
        <taxon>Salinirubellus</taxon>
    </lineage>
</organism>